<comment type="caution">
    <text evidence="1">The sequence shown here is derived from an EMBL/GenBank/DDBJ whole genome shotgun (WGS) entry which is preliminary data.</text>
</comment>
<accession>A0A5N6AYC6</accession>
<proteinExistence type="predicted"/>
<evidence type="ECO:0000313" key="1">
    <source>
        <dbReference type="EMBL" id="KAB8173574.1"/>
    </source>
</evidence>
<organism evidence="1 2">
    <name type="scientific">Microbispora catharanthi</name>
    <dbReference type="NCBI Taxonomy" id="1712871"/>
    <lineage>
        <taxon>Bacteria</taxon>
        <taxon>Bacillati</taxon>
        <taxon>Actinomycetota</taxon>
        <taxon>Actinomycetes</taxon>
        <taxon>Streptosporangiales</taxon>
        <taxon>Streptosporangiaceae</taxon>
        <taxon>Microbispora</taxon>
    </lineage>
</organism>
<dbReference type="AlphaFoldDB" id="A0A5N6AYC6"/>
<dbReference type="Proteomes" id="UP000313066">
    <property type="component" value="Unassembled WGS sequence"/>
</dbReference>
<protein>
    <recommendedName>
        <fullName evidence="3">Toxin</fullName>
    </recommendedName>
</protein>
<dbReference type="EMBL" id="VDMA02000042">
    <property type="protein sequence ID" value="KAB8173574.1"/>
    <property type="molecule type" value="Genomic_DNA"/>
</dbReference>
<dbReference type="RefSeq" id="WP_139580707.1">
    <property type="nucleotide sequence ID" value="NZ_VDMA02000042.1"/>
</dbReference>
<name>A0A5N6AYC6_9ACTN</name>
<gene>
    <name evidence="1" type="ORF">FH610_041360</name>
</gene>
<evidence type="ECO:0000313" key="2">
    <source>
        <dbReference type="Proteomes" id="UP000313066"/>
    </source>
</evidence>
<sequence length="90" mass="10314">MEVHKAALKHGIAHEDVVHATRGFLIAYPLAHEDEEGPRRELRLGPDRAGNLLETIVLYLDDGRELAIHAMPMRRKYRDLLRGGSRREHV</sequence>
<evidence type="ECO:0008006" key="3">
    <source>
        <dbReference type="Google" id="ProtNLM"/>
    </source>
</evidence>
<keyword evidence="2" id="KW-1185">Reference proteome</keyword>
<reference evidence="1 2" key="1">
    <citation type="submission" date="2019-10" db="EMBL/GenBank/DDBJ databases">
        <title>Nonomuraea sp. nov., isolated from Phyllanthus amarus.</title>
        <authorList>
            <person name="Klykleung N."/>
            <person name="Tanasupawat S."/>
        </authorList>
    </citation>
    <scope>NUCLEOTIDE SEQUENCE [LARGE SCALE GENOMIC DNA]</scope>
    <source>
        <strain evidence="1 2">CR1-09</strain>
    </source>
</reference>